<proteinExistence type="predicted"/>
<organism evidence="2 3">
    <name type="scientific">Propionibacterium acidifaciens F0233</name>
    <dbReference type="NCBI Taxonomy" id="553198"/>
    <lineage>
        <taxon>Bacteria</taxon>
        <taxon>Bacillati</taxon>
        <taxon>Actinomycetota</taxon>
        <taxon>Actinomycetes</taxon>
        <taxon>Propionibacteriales</taxon>
        <taxon>Propionibacteriaceae</taxon>
        <taxon>Propionibacterium</taxon>
    </lineage>
</organism>
<sequence>MSIGGLVAVHDVPVPRGSGRLRTDGVRRGHDGPGLRSTVLS</sequence>
<dbReference type="AlphaFoldDB" id="U2QAP6"/>
<evidence type="ECO:0000256" key="1">
    <source>
        <dbReference type="SAM" id="MobiDB-lite"/>
    </source>
</evidence>
<keyword evidence="3" id="KW-1185">Reference proteome</keyword>
<protein>
    <submittedName>
        <fullName evidence="2">Uncharacterized protein</fullName>
    </submittedName>
</protein>
<gene>
    <name evidence="2" type="ORF">HMPREF0682_1019</name>
</gene>
<dbReference type="EMBL" id="ACVN02000098">
    <property type="protein sequence ID" value="ERK59905.1"/>
    <property type="molecule type" value="Genomic_DNA"/>
</dbReference>
<feature type="compositionally biased region" description="Basic and acidic residues" evidence="1">
    <location>
        <begin position="21"/>
        <end position="33"/>
    </location>
</feature>
<comment type="caution">
    <text evidence="2">The sequence shown here is derived from an EMBL/GenBank/DDBJ whole genome shotgun (WGS) entry which is preliminary data.</text>
</comment>
<accession>U2QAP6</accession>
<evidence type="ECO:0000313" key="2">
    <source>
        <dbReference type="EMBL" id="ERK59905.1"/>
    </source>
</evidence>
<dbReference type="Proteomes" id="UP000017052">
    <property type="component" value="Unassembled WGS sequence"/>
</dbReference>
<reference evidence="2" key="1">
    <citation type="submission" date="2013-08" db="EMBL/GenBank/DDBJ databases">
        <authorList>
            <person name="Durkin A.S."/>
            <person name="Haft D.R."/>
            <person name="McCorrison J."/>
            <person name="Torralba M."/>
            <person name="Gillis M."/>
            <person name="Haft D.H."/>
            <person name="Methe B."/>
            <person name="Sutton G."/>
            <person name="Nelson K.E."/>
        </authorList>
    </citation>
    <scope>NUCLEOTIDE SEQUENCE [LARGE SCALE GENOMIC DNA]</scope>
    <source>
        <strain evidence="2">F0233</strain>
    </source>
</reference>
<name>U2QAP6_9ACTN</name>
<evidence type="ECO:0000313" key="3">
    <source>
        <dbReference type="Proteomes" id="UP000017052"/>
    </source>
</evidence>
<feature type="region of interest" description="Disordered" evidence="1">
    <location>
        <begin position="1"/>
        <end position="41"/>
    </location>
</feature>